<evidence type="ECO:0000313" key="1">
    <source>
        <dbReference type="EMBL" id="SJL15386.1"/>
    </source>
</evidence>
<dbReference type="AlphaFoldDB" id="A0A284S326"/>
<gene>
    <name evidence="1" type="ORF">ARMOST_18882</name>
</gene>
<name>A0A284S326_ARMOS</name>
<organism evidence="1 2">
    <name type="scientific">Armillaria ostoyae</name>
    <name type="common">Armillaria root rot fungus</name>
    <dbReference type="NCBI Taxonomy" id="47428"/>
    <lineage>
        <taxon>Eukaryota</taxon>
        <taxon>Fungi</taxon>
        <taxon>Dikarya</taxon>
        <taxon>Basidiomycota</taxon>
        <taxon>Agaricomycotina</taxon>
        <taxon>Agaricomycetes</taxon>
        <taxon>Agaricomycetidae</taxon>
        <taxon>Agaricales</taxon>
        <taxon>Marasmiineae</taxon>
        <taxon>Physalacriaceae</taxon>
        <taxon>Armillaria</taxon>
    </lineage>
</organism>
<reference evidence="2" key="1">
    <citation type="journal article" date="2017" name="Nat. Ecol. Evol.">
        <title>Genome expansion and lineage-specific genetic innovations in the forest pathogenic fungi Armillaria.</title>
        <authorList>
            <person name="Sipos G."/>
            <person name="Prasanna A.N."/>
            <person name="Walter M.C."/>
            <person name="O'Connor E."/>
            <person name="Balint B."/>
            <person name="Krizsan K."/>
            <person name="Kiss B."/>
            <person name="Hess J."/>
            <person name="Varga T."/>
            <person name="Slot J."/>
            <person name="Riley R."/>
            <person name="Boka B."/>
            <person name="Rigling D."/>
            <person name="Barry K."/>
            <person name="Lee J."/>
            <person name="Mihaltcheva S."/>
            <person name="LaButti K."/>
            <person name="Lipzen A."/>
            <person name="Waldron R."/>
            <person name="Moloney N.M."/>
            <person name="Sperisen C."/>
            <person name="Kredics L."/>
            <person name="Vagvoelgyi C."/>
            <person name="Patrignani A."/>
            <person name="Fitzpatrick D."/>
            <person name="Nagy I."/>
            <person name="Doyle S."/>
            <person name="Anderson J.B."/>
            <person name="Grigoriev I.V."/>
            <person name="Gueldener U."/>
            <person name="Muensterkoetter M."/>
            <person name="Nagy L.G."/>
        </authorList>
    </citation>
    <scope>NUCLEOTIDE SEQUENCE [LARGE SCALE GENOMIC DNA]</scope>
    <source>
        <strain evidence="2">C18/9</strain>
    </source>
</reference>
<protein>
    <submittedName>
        <fullName evidence="1">Uncharacterized protein</fullName>
    </submittedName>
</protein>
<dbReference type="OrthoDB" id="10629619at2759"/>
<accession>A0A284S326</accession>
<keyword evidence="2" id="KW-1185">Reference proteome</keyword>
<proteinExistence type="predicted"/>
<sequence length="150" mass="17182">MATKLQGIYAQVETGTIAAVYAELDDSTYMDTHHQRDYKAISGRAVARAMSRRCLADPSRTYLFHHSLWICQRPTVKPINVPHSDINNRPCGPLHCRQQRSAHVYSGISLQRHSSKFVHDCWTGEAVSRHTINGRKMPSLCLRKSFWNQF</sequence>
<dbReference type="EMBL" id="FUEG01000028">
    <property type="protein sequence ID" value="SJL15386.1"/>
    <property type="molecule type" value="Genomic_DNA"/>
</dbReference>
<evidence type="ECO:0000313" key="2">
    <source>
        <dbReference type="Proteomes" id="UP000219338"/>
    </source>
</evidence>
<dbReference type="Proteomes" id="UP000219338">
    <property type="component" value="Unassembled WGS sequence"/>
</dbReference>